<protein>
    <submittedName>
        <fullName evidence="2">Putative secreted protein</fullName>
    </submittedName>
</protein>
<feature type="chain" id="PRO_5014805138" evidence="1">
    <location>
        <begin position="28"/>
        <end position="76"/>
    </location>
</feature>
<proteinExistence type="predicted"/>
<feature type="signal peptide" evidence="1">
    <location>
        <begin position="1"/>
        <end position="27"/>
    </location>
</feature>
<organism evidence="2">
    <name type="scientific">Anopheles darlingi</name>
    <name type="common">Mosquito</name>
    <dbReference type="NCBI Taxonomy" id="43151"/>
    <lineage>
        <taxon>Eukaryota</taxon>
        <taxon>Metazoa</taxon>
        <taxon>Ecdysozoa</taxon>
        <taxon>Arthropoda</taxon>
        <taxon>Hexapoda</taxon>
        <taxon>Insecta</taxon>
        <taxon>Pterygota</taxon>
        <taxon>Neoptera</taxon>
        <taxon>Endopterygota</taxon>
        <taxon>Diptera</taxon>
        <taxon>Nematocera</taxon>
        <taxon>Culicoidea</taxon>
        <taxon>Culicidae</taxon>
        <taxon>Anophelinae</taxon>
        <taxon>Anopheles</taxon>
    </lineage>
</organism>
<reference evidence="2" key="1">
    <citation type="submission" date="2018-01" db="EMBL/GenBank/DDBJ databases">
        <title>An insight into the sialome of Amazonian anophelines.</title>
        <authorList>
            <person name="Ribeiro J.M."/>
            <person name="Scarpassa V."/>
            <person name="Calvo E."/>
        </authorList>
    </citation>
    <scope>NUCLEOTIDE SEQUENCE</scope>
</reference>
<keyword evidence="1" id="KW-0732">Signal</keyword>
<evidence type="ECO:0000313" key="2">
    <source>
        <dbReference type="EMBL" id="MBW71715.1"/>
    </source>
</evidence>
<dbReference type="AlphaFoldDB" id="A0A2M4D2E8"/>
<name>A0A2M4D2E8_ANODA</name>
<evidence type="ECO:0000256" key="1">
    <source>
        <dbReference type="SAM" id="SignalP"/>
    </source>
</evidence>
<dbReference type="EMBL" id="GGFL01007537">
    <property type="protein sequence ID" value="MBW71715.1"/>
    <property type="molecule type" value="Transcribed_RNA"/>
</dbReference>
<accession>A0A2M4D2E8</accession>
<sequence length="76" mass="8448">MKRRCSPNVFLLGWVLLIQTTYITTRATKSRTRIRCTHLRGAGKEAKSKSDTPIHRIEPDLLSVCVCAEDTGGEGC</sequence>